<dbReference type="PROSITE" id="PS00523">
    <property type="entry name" value="SULFATASE_1"/>
    <property type="match status" value="1"/>
</dbReference>
<dbReference type="GO" id="GO:0016787">
    <property type="term" value="F:hydrolase activity"/>
    <property type="evidence" value="ECO:0007669"/>
    <property type="project" value="UniProtKB-KW"/>
</dbReference>
<dbReference type="RefSeq" id="WP_338236996.1">
    <property type="nucleotide sequence ID" value="NZ_BQKE01000001.1"/>
</dbReference>
<keyword evidence="2" id="KW-0378">Hydrolase</keyword>
<dbReference type="Pfam" id="PF16347">
    <property type="entry name" value="SGSH_C"/>
    <property type="match status" value="1"/>
</dbReference>
<dbReference type="InterPro" id="IPR032506">
    <property type="entry name" value="SGSH_C"/>
</dbReference>
<dbReference type="SUPFAM" id="SSF53649">
    <property type="entry name" value="Alkaline phosphatase-like"/>
    <property type="match status" value="1"/>
</dbReference>
<dbReference type="CDD" id="cd16031">
    <property type="entry name" value="G6S_like"/>
    <property type="match status" value="1"/>
</dbReference>
<evidence type="ECO:0000313" key="4">
    <source>
        <dbReference type="EMBL" id="GJM61452.1"/>
    </source>
</evidence>
<evidence type="ECO:0000256" key="2">
    <source>
        <dbReference type="ARBA" id="ARBA00022801"/>
    </source>
</evidence>
<proteinExistence type="inferred from homology"/>
<evidence type="ECO:0000256" key="1">
    <source>
        <dbReference type="ARBA" id="ARBA00008779"/>
    </source>
</evidence>
<evidence type="ECO:0000313" key="5">
    <source>
        <dbReference type="Proteomes" id="UP001310022"/>
    </source>
</evidence>
<dbReference type="Gene3D" id="3.40.720.10">
    <property type="entry name" value="Alkaline Phosphatase, subunit A"/>
    <property type="match status" value="2"/>
</dbReference>
<dbReference type="PANTHER" id="PTHR43108">
    <property type="entry name" value="N-ACETYLGLUCOSAMINE-6-SULFATASE FAMILY MEMBER"/>
    <property type="match status" value="1"/>
</dbReference>
<dbReference type="EMBL" id="BQKE01000001">
    <property type="protein sequence ID" value="GJM61452.1"/>
    <property type="molecule type" value="Genomic_DNA"/>
</dbReference>
<evidence type="ECO:0000259" key="3">
    <source>
        <dbReference type="Pfam" id="PF16347"/>
    </source>
</evidence>
<dbReference type="Proteomes" id="UP001310022">
    <property type="component" value="Unassembled WGS sequence"/>
</dbReference>
<keyword evidence="5" id="KW-1185">Reference proteome</keyword>
<dbReference type="InterPro" id="IPR017850">
    <property type="entry name" value="Alkaline_phosphatase_core_sf"/>
</dbReference>
<gene>
    <name evidence="4" type="ORF">PEDI_20040</name>
</gene>
<sequence length="520" mass="61172">MSLRPFLLSTLLILAQMACQSPTSRPSKKSQRPNILFIMSDDHAVQAISAYQHPIGKLAPTPNIDRLAEEGTLFEQNYCANSLCGPSRANILTGKHSHINGLMKNDGTKFDGHQQTIPNLLQQQGYQTAVIGKWHLVSDPVGFDYYKILNDQGEYFNPDFITKDTIQQEKGYVTNLITRFTKEWLQKRDPQKPFFLMMHHKAPHRNWVPEPQYYKLFENTKFPVPDNFFDDYQGRKAAATQEMNIYRDAYEGHDLKMVTGVNSDSLLYDRWPQVFFGRMTPKERMEFLEAYRDRNNDYYTTARTEKEKAEWKLQRYLQDYLATVKSVDNSVGEIYDYLQEHDLLDNTIIVYTSDQGFFLGEHGWFDKRWMYEESFRMPLLIRDPFLDQPKAKVTKLTQNIDFAPTFLEMLDMEIPADMQGESFLPLMKGEEIPWRNALYYHFYEFPGFHSVRAHDGVKTDRYKLIDFYRDGNFELFDLQEDPSEMKNVYGASGYQEIQKQLHLQLDSLRKQYQVPPKYLK</sequence>
<reference evidence="4 5" key="1">
    <citation type="submission" date="2021-12" db="EMBL/GenBank/DDBJ databases">
        <title>Genome sequencing of bacteria with rrn-lacking chromosome and rrn-plasmid.</title>
        <authorList>
            <person name="Anda M."/>
            <person name="Iwasaki W."/>
        </authorList>
    </citation>
    <scope>NUCLEOTIDE SEQUENCE [LARGE SCALE GENOMIC DNA]</scope>
    <source>
        <strain evidence="4 5">NBRC 15940</strain>
    </source>
</reference>
<name>A0AAN5AK25_9BACT</name>
<dbReference type="PROSITE" id="PS00149">
    <property type="entry name" value="SULFATASE_2"/>
    <property type="match status" value="1"/>
</dbReference>
<organism evidence="4 5">
    <name type="scientific">Persicobacter diffluens</name>
    <dbReference type="NCBI Taxonomy" id="981"/>
    <lineage>
        <taxon>Bacteria</taxon>
        <taxon>Pseudomonadati</taxon>
        <taxon>Bacteroidota</taxon>
        <taxon>Cytophagia</taxon>
        <taxon>Cytophagales</taxon>
        <taxon>Persicobacteraceae</taxon>
        <taxon>Persicobacter</taxon>
    </lineage>
</organism>
<comment type="caution">
    <text evidence="4">The sequence shown here is derived from an EMBL/GenBank/DDBJ whole genome shotgun (WGS) entry which is preliminary data.</text>
</comment>
<accession>A0AAN5AK25</accession>
<comment type="similarity">
    <text evidence="1">Belongs to the sulfatase family.</text>
</comment>
<dbReference type="PANTHER" id="PTHR43108:SF6">
    <property type="entry name" value="N-SULPHOGLUCOSAMINE SULPHOHYDROLASE"/>
    <property type="match status" value="1"/>
</dbReference>
<protein>
    <submittedName>
        <fullName evidence="4">Sulfatase</fullName>
    </submittedName>
</protein>
<dbReference type="InterPro" id="IPR024607">
    <property type="entry name" value="Sulfatase_CS"/>
</dbReference>
<feature type="domain" description="N-sulphoglucosamine sulphohydrolase C-terminal" evidence="3">
    <location>
        <begin position="360"/>
        <end position="511"/>
    </location>
</feature>
<dbReference type="AlphaFoldDB" id="A0AAN5AK25"/>